<accession>A0A1B9I742</accession>
<dbReference type="GeneID" id="30170456"/>
<dbReference type="AlphaFoldDB" id="A0A1B9I742"/>
<evidence type="ECO:0000256" key="1">
    <source>
        <dbReference type="SAM" id="MobiDB-lite"/>
    </source>
</evidence>
<feature type="compositionally biased region" description="Polar residues" evidence="1">
    <location>
        <begin position="20"/>
        <end position="32"/>
    </location>
</feature>
<gene>
    <name evidence="2" type="ORF">I206_02087</name>
    <name evidence="3" type="ORF">I206_104553</name>
</gene>
<reference evidence="2" key="1">
    <citation type="submission" date="2013-07" db="EMBL/GenBank/DDBJ databases">
        <title>The Genome Sequence of Cryptococcus pinus CBS10737.</title>
        <authorList>
            <consortium name="The Broad Institute Genome Sequencing Platform"/>
            <person name="Cuomo C."/>
            <person name="Litvintseva A."/>
            <person name="Chen Y."/>
            <person name="Heitman J."/>
            <person name="Sun S."/>
            <person name="Springer D."/>
            <person name="Dromer F."/>
            <person name="Young S.K."/>
            <person name="Zeng Q."/>
            <person name="Gargeya S."/>
            <person name="Fitzgerald M."/>
            <person name="Abouelleil A."/>
            <person name="Alvarado L."/>
            <person name="Berlin A.M."/>
            <person name="Chapman S.B."/>
            <person name="Dewar J."/>
            <person name="Goldberg J."/>
            <person name="Griggs A."/>
            <person name="Gujja S."/>
            <person name="Hansen M."/>
            <person name="Howarth C."/>
            <person name="Imamovic A."/>
            <person name="Larimer J."/>
            <person name="McCowan C."/>
            <person name="Murphy C."/>
            <person name="Pearson M."/>
            <person name="Priest M."/>
            <person name="Roberts A."/>
            <person name="Saif S."/>
            <person name="Shea T."/>
            <person name="Sykes S."/>
            <person name="Wortman J."/>
            <person name="Nusbaum C."/>
            <person name="Birren B."/>
        </authorList>
    </citation>
    <scope>NUCLEOTIDE SEQUENCE [LARGE SCALE GENOMIC DNA]</scope>
    <source>
        <strain evidence="2">CBS 10737</strain>
    </source>
</reference>
<dbReference type="RefSeq" id="XP_019012592.1">
    <property type="nucleotide sequence ID" value="XM_019153852.1"/>
</dbReference>
<proteinExistence type="predicted"/>
<reference evidence="3" key="2">
    <citation type="submission" date="2013-07" db="EMBL/GenBank/DDBJ databases">
        <authorList>
            <consortium name="The Broad Institute Genome Sequencing Platform"/>
            <person name="Cuomo C."/>
            <person name="Litvintseva A."/>
            <person name="Chen Y."/>
            <person name="Heitman J."/>
            <person name="Sun S."/>
            <person name="Springer D."/>
            <person name="Dromer F."/>
            <person name="Young S.K."/>
            <person name="Zeng Q."/>
            <person name="Gargeya S."/>
            <person name="Fitzgerald M."/>
            <person name="Abouelleil A."/>
            <person name="Alvarado L."/>
            <person name="Berlin A.M."/>
            <person name="Chapman S.B."/>
            <person name="Dewar J."/>
            <person name="Goldberg J."/>
            <person name="Griggs A."/>
            <person name="Gujja S."/>
            <person name="Hansen M."/>
            <person name="Howarth C."/>
            <person name="Imamovic A."/>
            <person name="Larimer J."/>
            <person name="McCowan C."/>
            <person name="Murphy C."/>
            <person name="Pearson M."/>
            <person name="Priest M."/>
            <person name="Roberts A."/>
            <person name="Saif S."/>
            <person name="Shea T."/>
            <person name="Sykes S."/>
            <person name="Wortman J."/>
            <person name="Nusbaum C."/>
            <person name="Birren B."/>
        </authorList>
    </citation>
    <scope>NUCLEOTIDE SEQUENCE</scope>
    <source>
        <strain evidence="3">CBS 10737</strain>
    </source>
</reference>
<evidence type="ECO:0000313" key="2">
    <source>
        <dbReference type="EMBL" id="OCF51373.1"/>
    </source>
</evidence>
<feature type="compositionally biased region" description="Polar residues" evidence="1">
    <location>
        <begin position="1"/>
        <end position="11"/>
    </location>
</feature>
<organism evidence="2">
    <name type="scientific">Kwoniella pini CBS 10737</name>
    <dbReference type="NCBI Taxonomy" id="1296096"/>
    <lineage>
        <taxon>Eukaryota</taxon>
        <taxon>Fungi</taxon>
        <taxon>Dikarya</taxon>
        <taxon>Basidiomycota</taxon>
        <taxon>Agaricomycotina</taxon>
        <taxon>Tremellomycetes</taxon>
        <taxon>Tremellales</taxon>
        <taxon>Cryptococcaceae</taxon>
        <taxon>Kwoniella</taxon>
    </lineage>
</organism>
<feature type="compositionally biased region" description="Basic residues" evidence="1">
    <location>
        <begin position="112"/>
        <end position="122"/>
    </location>
</feature>
<sequence>MTLDEINSTVSSDDEGELTLTRTVASSPTEDQIITRPESQDESTRRKNPYSGHNASTGHQINGRNVTKSAFEDWLSGGKIIGGSDNSITNVTSTEVELTKSQSEDKSGSSKSARRRQRRRKATLALPSSAAGPSETTDSPEKDNSEVLTNCQSTEETKMSRSAKRRKRRAEDNQKLQSFSKNTHSNQSKVVSEKDDSDVDEDFGQAQTEQDNIGPNVKGNLAFDEARQKNYGDTDILVVSNEARGNSKQLNGGGMMIDGNAFFGN</sequence>
<feature type="compositionally biased region" description="Polar residues" evidence="1">
    <location>
        <begin position="51"/>
        <end position="68"/>
    </location>
</feature>
<feature type="compositionally biased region" description="Polar residues" evidence="1">
    <location>
        <begin position="84"/>
        <end position="96"/>
    </location>
</feature>
<name>A0A1B9I742_9TREE</name>
<keyword evidence="4" id="KW-1185">Reference proteome</keyword>
<dbReference type="EMBL" id="KV700115">
    <property type="protein sequence ID" value="OCF51373.1"/>
    <property type="molecule type" value="Genomic_DNA"/>
</dbReference>
<evidence type="ECO:0000313" key="4">
    <source>
        <dbReference type="Proteomes" id="UP000094020"/>
    </source>
</evidence>
<dbReference type="KEGG" id="kpin:30170456"/>
<reference evidence="2" key="3">
    <citation type="submission" date="2016-07" db="EMBL/GenBank/DDBJ databases">
        <title>Evolution of pathogenesis and genome organization in the Tremellales.</title>
        <authorList>
            <person name="Cuomo C."/>
            <person name="Litvintseva A."/>
            <person name="Heitman J."/>
            <person name="Chen Y."/>
            <person name="Sun S."/>
            <person name="Springer D."/>
            <person name="Dromer F."/>
            <person name="Young S."/>
            <person name="Zeng Q."/>
            <person name="Chapman S."/>
            <person name="Gujja S."/>
            <person name="Saif S."/>
            <person name="Birren B."/>
        </authorList>
    </citation>
    <scope>NUCLEOTIDE SEQUENCE</scope>
    <source>
        <strain evidence="2">CBS 10737</strain>
    </source>
</reference>
<evidence type="ECO:0000313" key="3">
    <source>
        <dbReference type="EMBL" id="WWC70602.1"/>
    </source>
</evidence>
<dbReference type="EMBL" id="CP144524">
    <property type="protein sequence ID" value="WWC70602.1"/>
    <property type="molecule type" value="Genomic_DNA"/>
</dbReference>
<protein>
    <submittedName>
        <fullName evidence="2">Uncharacterized protein</fullName>
    </submittedName>
</protein>
<feature type="compositionally biased region" description="Polar residues" evidence="1">
    <location>
        <begin position="175"/>
        <end position="187"/>
    </location>
</feature>
<feature type="region of interest" description="Disordered" evidence="1">
    <location>
        <begin position="1"/>
        <end position="218"/>
    </location>
</feature>
<dbReference type="Proteomes" id="UP000094020">
    <property type="component" value="Chromosome 6"/>
</dbReference>
<reference evidence="3" key="4">
    <citation type="submission" date="2024-02" db="EMBL/GenBank/DDBJ databases">
        <title>Comparative genomics of Cryptococcus and Kwoniella reveals pathogenesis evolution and contrasting modes of karyotype evolution via chromosome fusion or intercentromeric recombination.</title>
        <authorList>
            <person name="Coelho M.A."/>
            <person name="David-Palma M."/>
            <person name="Shea T."/>
            <person name="Bowers K."/>
            <person name="McGinley-Smith S."/>
            <person name="Mohammad A.W."/>
            <person name="Gnirke A."/>
            <person name="Yurkov A.M."/>
            <person name="Nowrousian M."/>
            <person name="Sun S."/>
            <person name="Cuomo C.A."/>
            <person name="Heitman J."/>
        </authorList>
    </citation>
    <scope>NUCLEOTIDE SEQUENCE</scope>
    <source>
        <strain evidence="3">CBS 10737</strain>
    </source>
</reference>